<dbReference type="STRING" id="84698.SAMN04488528_10139"/>
<sequence>MNDIVIVRGGGDIATGVIQKLYRSGFKVIVTEINNPTSIRRKVCLSEAIYEGEVRVEKLVGVYSESLKDIMNAWHNNKIPVLKDPKVRILKDINVTAIIDATLSKRNIGTNKCMAPITIALGPGYVGGQDVDVVIETQRGHNLGTLVFQGEASKNTGIPGIIKGYGIERVIYSPCEGKLKIIKDIGDVVNKGDVICLVNDSNVYATIPGVLRGMIRDGLYVKKGLKIADIDPRITEIENCNRVSDKARNIGGATLEALMYMKNIKGGYVYGREIAEKNIR</sequence>
<protein>
    <submittedName>
        <fullName evidence="1">Xanthine dehydrogenase accessory factor</fullName>
    </submittedName>
</protein>
<reference evidence="1 2" key="1">
    <citation type="submission" date="2016-10" db="EMBL/GenBank/DDBJ databases">
        <authorList>
            <person name="de Groot N.N."/>
        </authorList>
    </citation>
    <scope>NUCLEOTIDE SEQUENCE [LARGE SCALE GENOMIC DNA]</scope>
    <source>
        <strain evidence="1 2">DSM 12271</strain>
    </source>
</reference>
<dbReference type="OrthoDB" id="9815497at2"/>
<gene>
    <name evidence="1" type="ORF">SAMN04488528_10139</name>
</gene>
<dbReference type="NCBIfam" id="TIGR03309">
    <property type="entry name" value="matur_yqeB"/>
    <property type="match status" value="1"/>
</dbReference>
<keyword evidence="2" id="KW-1185">Reference proteome</keyword>
<organism evidence="1 2">
    <name type="scientific">Clostridium frigidicarnis</name>
    <dbReference type="NCBI Taxonomy" id="84698"/>
    <lineage>
        <taxon>Bacteria</taxon>
        <taxon>Bacillati</taxon>
        <taxon>Bacillota</taxon>
        <taxon>Clostridia</taxon>
        <taxon>Eubacteriales</taxon>
        <taxon>Clostridiaceae</taxon>
        <taxon>Clostridium</taxon>
    </lineage>
</organism>
<dbReference type="EMBL" id="FOKI01000013">
    <property type="protein sequence ID" value="SFB12179.1"/>
    <property type="molecule type" value="Genomic_DNA"/>
</dbReference>
<dbReference type="AlphaFoldDB" id="A0A1I0YFP1"/>
<dbReference type="Proteomes" id="UP000198619">
    <property type="component" value="Unassembled WGS sequence"/>
</dbReference>
<dbReference type="RefSeq" id="WP_090040956.1">
    <property type="nucleotide sequence ID" value="NZ_FOKI01000013.1"/>
</dbReference>
<accession>A0A1I0YFP1</accession>
<dbReference type="InterPro" id="IPR017695">
    <property type="entry name" value="Se-dep_Mo_hydrolase_YqeB"/>
</dbReference>
<evidence type="ECO:0000313" key="1">
    <source>
        <dbReference type="EMBL" id="SFB12179.1"/>
    </source>
</evidence>
<proteinExistence type="predicted"/>
<evidence type="ECO:0000313" key="2">
    <source>
        <dbReference type="Proteomes" id="UP000198619"/>
    </source>
</evidence>
<name>A0A1I0YFP1_9CLOT</name>